<comment type="similarity">
    <text evidence="1">Belongs to the peptidase C56 family.</text>
</comment>
<gene>
    <name evidence="3" type="ORF">S12H4_38807</name>
</gene>
<accession>X1TUS7</accession>
<dbReference type="Pfam" id="PF01965">
    <property type="entry name" value="DJ-1_PfpI"/>
    <property type="match status" value="2"/>
</dbReference>
<dbReference type="AlphaFoldDB" id="X1TUS7"/>
<name>X1TUS7_9ZZZZ</name>
<dbReference type="Gene3D" id="3.40.50.880">
    <property type="match status" value="2"/>
</dbReference>
<feature type="non-terminal residue" evidence="3">
    <location>
        <position position="1"/>
    </location>
</feature>
<dbReference type="InterPro" id="IPR002818">
    <property type="entry name" value="DJ-1/PfpI"/>
</dbReference>
<dbReference type="SUPFAM" id="SSF52317">
    <property type="entry name" value="Class I glutamine amidotransferase-like"/>
    <property type="match status" value="2"/>
</dbReference>
<reference evidence="3" key="1">
    <citation type="journal article" date="2014" name="Front. Microbiol.">
        <title>High frequency of phylogenetically diverse reductive dehalogenase-homologous genes in deep subseafloor sedimentary metagenomes.</title>
        <authorList>
            <person name="Kawai M."/>
            <person name="Futagami T."/>
            <person name="Toyoda A."/>
            <person name="Takaki Y."/>
            <person name="Nishi S."/>
            <person name="Hori S."/>
            <person name="Arai W."/>
            <person name="Tsubouchi T."/>
            <person name="Morono Y."/>
            <person name="Uchiyama I."/>
            <person name="Ito T."/>
            <person name="Fujiyama A."/>
            <person name="Inagaki F."/>
            <person name="Takami H."/>
        </authorList>
    </citation>
    <scope>NUCLEOTIDE SEQUENCE</scope>
    <source>
        <strain evidence="3">Expedition CK06-06</strain>
    </source>
</reference>
<dbReference type="PANTHER" id="PTHR42733:SF2">
    <property type="entry name" value="DJ-1_THIJ_PFPI FAMILY PROTEIN"/>
    <property type="match status" value="1"/>
</dbReference>
<evidence type="ECO:0000313" key="3">
    <source>
        <dbReference type="EMBL" id="GAI95136.1"/>
    </source>
</evidence>
<evidence type="ECO:0000256" key="1">
    <source>
        <dbReference type="ARBA" id="ARBA00008542"/>
    </source>
</evidence>
<feature type="domain" description="DJ-1/PfpI" evidence="2">
    <location>
        <begin position="121"/>
        <end position="265"/>
    </location>
</feature>
<feature type="domain" description="DJ-1/PfpI" evidence="2">
    <location>
        <begin position="2"/>
        <end position="104"/>
    </location>
</feature>
<sequence length="266" mass="28573">SNNYDALVVLGGHSADVMMTEVEVIDFIKAVYDKGAIVGAIDGGSIPLISAGIMSGKMATGNEVVSFMLKKIGTFKNVPIVKDGQVITARNTVDTPDFVRELCKAFDPNFIPKKKGILAGKRVLVIAGEDFEDIELAVPVMEYIYRGAKVILATFMPLMRSRPPMLGLDVVQGNFGMSVPLQEIPLSYYQITKLSGIDMKDFDVVLIPGAFCPWNMIVSGKPVEFLKKAHDAGKIIAAICHGPIAVAAADLVKGKKIAGWLACKDA</sequence>
<comment type="caution">
    <text evidence="3">The sequence shown here is derived from an EMBL/GenBank/DDBJ whole genome shotgun (WGS) entry which is preliminary data.</text>
</comment>
<dbReference type="InterPro" id="IPR029062">
    <property type="entry name" value="Class_I_gatase-like"/>
</dbReference>
<proteinExistence type="inferred from homology"/>
<dbReference type="PANTHER" id="PTHR42733">
    <property type="entry name" value="DJ-1 PROTEIN"/>
    <property type="match status" value="1"/>
</dbReference>
<organism evidence="3">
    <name type="scientific">marine sediment metagenome</name>
    <dbReference type="NCBI Taxonomy" id="412755"/>
    <lineage>
        <taxon>unclassified sequences</taxon>
        <taxon>metagenomes</taxon>
        <taxon>ecological metagenomes</taxon>
    </lineage>
</organism>
<protein>
    <recommendedName>
        <fullName evidence="2">DJ-1/PfpI domain-containing protein</fullName>
    </recommendedName>
</protein>
<dbReference type="InterPro" id="IPR006286">
    <property type="entry name" value="C56_PfpI-like"/>
</dbReference>
<dbReference type="EMBL" id="BARW01023388">
    <property type="protein sequence ID" value="GAI95136.1"/>
    <property type="molecule type" value="Genomic_DNA"/>
</dbReference>
<evidence type="ECO:0000259" key="2">
    <source>
        <dbReference type="Pfam" id="PF01965"/>
    </source>
</evidence>
<feature type="non-terminal residue" evidence="3">
    <location>
        <position position="266"/>
    </location>
</feature>